<dbReference type="Pfam" id="PF03150">
    <property type="entry name" value="CCP_MauG"/>
    <property type="match status" value="1"/>
</dbReference>
<name>A0A839T0K6_AZOMA</name>
<comment type="subcellular location">
    <subcellularLocation>
        <location evidence="1">Cell envelope</location>
    </subcellularLocation>
</comment>
<keyword evidence="12" id="KW-1185">Reference proteome</keyword>
<keyword evidence="4 9" id="KW-0349">Heme</keyword>
<keyword evidence="5 9" id="KW-0479">Metal-binding</keyword>
<dbReference type="PANTHER" id="PTHR30600:SF7">
    <property type="entry name" value="CYTOCHROME C PEROXIDASE-RELATED"/>
    <property type="match status" value="1"/>
</dbReference>
<keyword evidence="2" id="KW-0813">Transport</keyword>
<gene>
    <name evidence="11" type="ORF">FHR87_000396</name>
</gene>
<evidence type="ECO:0000313" key="11">
    <source>
        <dbReference type="EMBL" id="MBB3102036.1"/>
    </source>
</evidence>
<evidence type="ECO:0000313" key="12">
    <source>
        <dbReference type="Proteomes" id="UP000549250"/>
    </source>
</evidence>
<dbReference type="GO" id="GO:0020037">
    <property type="term" value="F:heme binding"/>
    <property type="evidence" value="ECO:0007669"/>
    <property type="project" value="InterPro"/>
</dbReference>
<evidence type="ECO:0000256" key="7">
    <source>
        <dbReference type="ARBA" id="ARBA00023002"/>
    </source>
</evidence>
<evidence type="ECO:0000256" key="5">
    <source>
        <dbReference type="ARBA" id="ARBA00022723"/>
    </source>
</evidence>
<evidence type="ECO:0000256" key="8">
    <source>
        <dbReference type="ARBA" id="ARBA00023004"/>
    </source>
</evidence>
<feature type="domain" description="Cytochrome c" evidence="10">
    <location>
        <begin position="184"/>
        <end position="316"/>
    </location>
</feature>
<dbReference type="InterPro" id="IPR009056">
    <property type="entry name" value="Cyt_c-like_dom"/>
</dbReference>
<sequence>MRKILILIGICVAGYLGTVYTVDRFDKRLSQQRLANANLQNVDDLSSKAFNIMNDNGCQYCHTRNSELPFYAGLPVAKQLMEHDVKLAQNHFSIAEVLANIQQRKPISEVALAKIESVMQDNLMPPNLYLTMHWGSRLSDEEKGLLLDWVKAERLKQHPAGVVSDKFKYDAVQPITTTFPVSATKVELGKKLFHDTRLSGDNTISCATCHPLNKGGVDREDTSIGIGGAKGPVNDPSVFNAVFNIHQFWDGRAANLQEQAGGPPLNPIEMGSTSWAQIIGKLEQDPELHAQFADIYPNGITADTITDAIAEFEKTLVTPNSRFDLYLKGDENALNAKEKEGYALFKENKCATCHVGEAMGGQSFEILGLKKDYFADRGNIKEVDQGRFNATKDPHDIHRFKVPNLRNVALTEPYFHDATARTLEEAVDKMAVYEVGTQLSSDDIDKIAAFLRTLNGEYQGKIMQ</sequence>
<dbReference type="GO" id="GO:0030313">
    <property type="term" value="C:cell envelope"/>
    <property type="evidence" value="ECO:0007669"/>
    <property type="project" value="UniProtKB-SubCell"/>
</dbReference>
<feature type="domain" description="Cytochrome c" evidence="10">
    <location>
        <begin position="336"/>
        <end position="455"/>
    </location>
</feature>
<keyword evidence="8 9" id="KW-0408">Iron</keyword>
<dbReference type="PROSITE" id="PS51007">
    <property type="entry name" value="CYTC"/>
    <property type="match status" value="2"/>
</dbReference>
<dbReference type="GO" id="GO:0046872">
    <property type="term" value="F:metal ion binding"/>
    <property type="evidence" value="ECO:0007669"/>
    <property type="project" value="UniProtKB-KW"/>
</dbReference>
<dbReference type="Proteomes" id="UP000549250">
    <property type="component" value="Unassembled WGS sequence"/>
</dbReference>
<dbReference type="EMBL" id="JACHXI010000001">
    <property type="protein sequence ID" value="MBB3102036.1"/>
    <property type="molecule type" value="Genomic_DNA"/>
</dbReference>
<dbReference type="Gene3D" id="1.10.760.10">
    <property type="entry name" value="Cytochrome c-like domain"/>
    <property type="match status" value="2"/>
</dbReference>
<keyword evidence="3 11" id="KW-0575">Peroxidase</keyword>
<dbReference type="SMART" id="SM01235">
    <property type="entry name" value="Haem_bd"/>
    <property type="match status" value="1"/>
</dbReference>
<organism evidence="11 12">
    <name type="scientific">Azomonas macrocytogenes</name>
    <name type="common">Azotobacter macrocytogenes</name>
    <dbReference type="NCBI Taxonomy" id="69962"/>
    <lineage>
        <taxon>Bacteria</taxon>
        <taxon>Pseudomonadati</taxon>
        <taxon>Pseudomonadota</taxon>
        <taxon>Gammaproteobacteria</taxon>
        <taxon>Pseudomonadales</taxon>
        <taxon>Pseudomonadaceae</taxon>
        <taxon>Azomonas</taxon>
    </lineage>
</organism>
<evidence type="ECO:0000256" key="1">
    <source>
        <dbReference type="ARBA" id="ARBA00004196"/>
    </source>
</evidence>
<evidence type="ECO:0000256" key="3">
    <source>
        <dbReference type="ARBA" id="ARBA00022559"/>
    </source>
</evidence>
<accession>A0A839T0K6</accession>
<evidence type="ECO:0000256" key="4">
    <source>
        <dbReference type="ARBA" id="ARBA00022617"/>
    </source>
</evidence>
<protein>
    <submittedName>
        <fullName evidence="11">Cytochrome c peroxidase</fullName>
        <ecNumber evidence="11">1.11.1.5</ecNumber>
    </submittedName>
</protein>
<keyword evidence="7 11" id="KW-0560">Oxidoreductase</keyword>
<proteinExistence type="predicted"/>
<dbReference type="GO" id="GO:0004130">
    <property type="term" value="F:cytochrome-c peroxidase activity"/>
    <property type="evidence" value="ECO:0007669"/>
    <property type="project" value="UniProtKB-EC"/>
</dbReference>
<dbReference type="AlphaFoldDB" id="A0A839T0K6"/>
<dbReference type="PANTHER" id="PTHR30600">
    <property type="entry name" value="CYTOCHROME C PEROXIDASE-RELATED"/>
    <property type="match status" value="1"/>
</dbReference>
<dbReference type="FunFam" id="1.10.760.10:FF:000004">
    <property type="entry name" value="Cytochrome c peroxidase"/>
    <property type="match status" value="1"/>
</dbReference>
<dbReference type="RefSeq" id="WP_183164996.1">
    <property type="nucleotide sequence ID" value="NZ_JACHXI010000001.1"/>
</dbReference>
<dbReference type="InterPro" id="IPR051395">
    <property type="entry name" value="Cytochrome_c_Peroxidase/MauG"/>
</dbReference>
<keyword evidence="6" id="KW-0249">Electron transport</keyword>
<dbReference type="InterPro" id="IPR004852">
    <property type="entry name" value="Di-haem_cyt_c_peroxidsae"/>
</dbReference>
<evidence type="ECO:0000256" key="6">
    <source>
        <dbReference type="ARBA" id="ARBA00022982"/>
    </source>
</evidence>
<dbReference type="InterPro" id="IPR025992">
    <property type="entry name" value="Haem-bd"/>
</dbReference>
<reference evidence="11 12" key="1">
    <citation type="submission" date="2020-08" db="EMBL/GenBank/DDBJ databases">
        <title>Genomic Encyclopedia of Type Strains, Phase III (KMG-III): the genomes of soil and plant-associated and newly described type strains.</title>
        <authorList>
            <person name="Whitman W."/>
        </authorList>
    </citation>
    <scope>NUCLEOTIDE SEQUENCE [LARGE SCALE GENOMIC DNA]</scope>
    <source>
        <strain evidence="11 12">CECT 4462</strain>
    </source>
</reference>
<dbReference type="InterPro" id="IPR036909">
    <property type="entry name" value="Cyt_c-like_dom_sf"/>
</dbReference>
<comment type="caution">
    <text evidence="11">The sequence shown here is derived from an EMBL/GenBank/DDBJ whole genome shotgun (WGS) entry which is preliminary data.</text>
</comment>
<dbReference type="Pfam" id="PF14376">
    <property type="entry name" value="Haem_bd"/>
    <property type="match status" value="1"/>
</dbReference>
<dbReference type="GO" id="GO:0009055">
    <property type="term" value="F:electron transfer activity"/>
    <property type="evidence" value="ECO:0007669"/>
    <property type="project" value="InterPro"/>
</dbReference>
<evidence type="ECO:0000256" key="2">
    <source>
        <dbReference type="ARBA" id="ARBA00022448"/>
    </source>
</evidence>
<dbReference type="EC" id="1.11.1.5" evidence="11"/>
<dbReference type="Pfam" id="PF00034">
    <property type="entry name" value="Cytochrom_C"/>
    <property type="match status" value="1"/>
</dbReference>
<dbReference type="SUPFAM" id="SSF46626">
    <property type="entry name" value="Cytochrome c"/>
    <property type="match status" value="2"/>
</dbReference>
<evidence type="ECO:0000259" key="10">
    <source>
        <dbReference type="PROSITE" id="PS51007"/>
    </source>
</evidence>
<evidence type="ECO:0000256" key="9">
    <source>
        <dbReference type="PROSITE-ProRule" id="PRU00433"/>
    </source>
</evidence>